<keyword evidence="1" id="KW-0472">Membrane</keyword>
<keyword evidence="3" id="KW-1185">Reference proteome</keyword>
<feature type="transmembrane region" description="Helical" evidence="1">
    <location>
        <begin position="12"/>
        <end position="28"/>
    </location>
</feature>
<evidence type="ECO:0000313" key="3">
    <source>
        <dbReference type="Proteomes" id="UP000053237"/>
    </source>
</evidence>
<keyword evidence="1" id="KW-1133">Transmembrane helix</keyword>
<proteinExistence type="predicted"/>
<protein>
    <submittedName>
        <fullName evidence="2">Uncharacterized protein</fullName>
    </submittedName>
</protein>
<dbReference type="AlphaFoldDB" id="A0A024GGC5"/>
<dbReference type="OrthoDB" id="159196at2759"/>
<accession>A0A024GGC5</accession>
<gene>
    <name evidence="2" type="ORF">BN9_064850</name>
</gene>
<evidence type="ECO:0000313" key="2">
    <source>
        <dbReference type="EMBL" id="CCI45588.1"/>
    </source>
</evidence>
<evidence type="ECO:0000256" key="1">
    <source>
        <dbReference type="SAM" id="Phobius"/>
    </source>
</evidence>
<dbReference type="InParanoid" id="A0A024GGC5"/>
<comment type="caution">
    <text evidence="2">The sequence shown here is derived from an EMBL/GenBank/DDBJ whole genome shotgun (WGS) entry which is preliminary data.</text>
</comment>
<dbReference type="Proteomes" id="UP000053237">
    <property type="component" value="Unassembled WGS sequence"/>
</dbReference>
<keyword evidence="1" id="KW-0812">Transmembrane</keyword>
<name>A0A024GGC5_9STRA</name>
<reference evidence="2 3" key="1">
    <citation type="submission" date="2012-05" db="EMBL/GenBank/DDBJ databases">
        <title>Recombination and specialization in a pathogen metapopulation.</title>
        <authorList>
            <person name="Gardiner A."/>
            <person name="Kemen E."/>
            <person name="Schultz-Larsen T."/>
            <person name="MacLean D."/>
            <person name="Van Oosterhout C."/>
            <person name="Jones J.D.G."/>
        </authorList>
    </citation>
    <scope>NUCLEOTIDE SEQUENCE [LARGE SCALE GENOMIC DNA]</scope>
    <source>
        <strain evidence="2 3">Ac Nc2</strain>
    </source>
</reference>
<sequence>MNSLLQRNPRAVRITAWILAGSVAYIWYQRDRKKAPADVFTADDANKWNRDVLDRTHTLSEAERAQRGKK</sequence>
<dbReference type="EMBL" id="CAIX01000102">
    <property type="protein sequence ID" value="CCI45588.1"/>
    <property type="molecule type" value="Genomic_DNA"/>
</dbReference>
<organism evidence="2 3">
    <name type="scientific">Albugo candida</name>
    <dbReference type="NCBI Taxonomy" id="65357"/>
    <lineage>
        <taxon>Eukaryota</taxon>
        <taxon>Sar</taxon>
        <taxon>Stramenopiles</taxon>
        <taxon>Oomycota</taxon>
        <taxon>Peronosporomycetes</taxon>
        <taxon>Albuginales</taxon>
        <taxon>Albuginaceae</taxon>
        <taxon>Albugo</taxon>
    </lineage>
</organism>